<dbReference type="PANTHER" id="PTHR22925">
    <property type="entry name" value="GLYCOSYL HYDROLASE 43 FAMILY MEMBER"/>
    <property type="match status" value="1"/>
</dbReference>
<dbReference type="PANTHER" id="PTHR22925:SF3">
    <property type="entry name" value="GLYCOSYL HYDROLASE FAMILY PROTEIN 43"/>
    <property type="match status" value="1"/>
</dbReference>
<dbReference type="OrthoDB" id="9970295at2759"/>
<dbReference type="InterPro" id="IPR013783">
    <property type="entry name" value="Ig-like_fold"/>
</dbReference>
<dbReference type="Gene3D" id="2.60.120.260">
    <property type="entry name" value="Galactose-binding domain-like"/>
    <property type="match status" value="1"/>
</dbReference>
<reference evidence="2" key="1">
    <citation type="journal article" date="2020" name="Stud. Mycol.">
        <title>101 Dothideomycetes genomes: a test case for predicting lifestyles and emergence of pathogens.</title>
        <authorList>
            <person name="Haridas S."/>
            <person name="Albert R."/>
            <person name="Binder M."/>
            <person name="Bloem J."/>
            <person name="Labutti K."/>
            <person name="Salamov A."/>
            <person name="Andreopoulos B."/>
            <person name="Baker S."/>
            <person name="Barry K."/>
            <person name="Bills G."/>
            <person name="Bluhm B."/>
            <person name="Cannon C."/>
            <person name="Castanera R."/>
            <person name="Culley D."/>
            <person name="Daum C."/>
            <person name="Ezra D."/>
            <person name="Gonzalez J."/>
            <person name="Henrissat B."/>
            <person name="Kuo A."/>
            <person name="Liang C."/>
            <person name="Lipzen A."/>
            <person name="Lutzoni F."/>
            <person name="Magnuson J."/>
            <person name="Mondo S."/>
            <person name="Nolan M."/>
            <person name="Ohm R."/>
            <person name="Pangilinan J."/>
            <person name="Park H.-J."/>
            <person name="Ramirez L."/>
            <person name="Alfaro M."/>
            <person name="Sun H."/>
            <person name="Tritt A."/>
            <person name="Yoshinaga Y."/>
            <person name="Zwiers L.-H."/>
            <person name="Turgeon B."/>
            <person name="Goodwin S."/>
            <person name="Spatafora J."/>
            <person name="Crous P."/>
            <person name="Grigoriev I."/>
        </authorList>
    </citation>
    <scope>NUCLEOTIDE SEQUENCE</scope>
    <source>
        <strain evidence="2">CBS 116435</strain>
    </source>
</reference>
<evidence type="ECO:0000313" key="2">
    <source>
        <dbReference type="EMBL" id="KAF2716962.1"/>
    </source>
</evidence>
<dbReference type="Gene3D" id="2.115.10.20">
    <property type="entry name" value="Glycosyl hydrolase domain, family 43"/>
    <property type="match status" value="1"/>
</dbReference>
<dbReference type="InterPro" id="IPR023296">
    <property type="entry name" value="Glyco_hydro_beta-prop_sf"/>
</dbReference>
<gene>
    <name evidence="2" type="ORF">K431DRAFT_341665</name>
</gene>
<dbReference type="Gene3D" id="2.60.40.10">
    <property type="entry name" value="Immunoglobulins"/>
    <property type="match status" value="1"/>
</dbReference>
<dbReference type="CDD" id="cd18822">
    <property type="entry name" value="GH43_CtGH43-like"/>
    <property type="match status" value="1"/>
</dbReference>
<evidence type="ECO:0000313" key="3">
    <source>
        <dbReference type="Proteomes" id="UP000799441"/>
    </source>
</evidence>
<evidence type="ECO:0000256" key="1">
    <source>
        <dbReference type="SAM" id="SignalP"/>
    </source>
</evidence>
<comment type="caution">
    <text evidence="2">The sequence shown here is derived from an EMBL/GenBank/DDBJ whole genome shotgun (WGS) entry which is preliminary data.</text>
</comment>
<accession>A0A9P4Q2R0</accession>
<feature type="signal peptide" evidence="1">
    <location>
        <begin position="1"/>
        <end position="19"/>
    </location>
</feature>
<dbReference type="EMBL" id="MU003856">
    <property type="protein sequence ID" value="KAF2716962.1"/>
    <property type="molecule type" value="Genomic_DNA"/>
</dbReference>
<proteinExistence type="predicted"/>
<dbReference type="SUPFAM" id="SSF49785">
    <property type="entry name" value="Galactose-binding domain-like"/>
    <property type="match status" value="1"/>
</dbReference>
<name>A0A9P4Q2R0_9PEZI</name>
<keyword evidence="1" id="KW-0732">Signal</keyword>
<dbReference type="SUPFAM" id="SSF75005">
    <property type="entry name" value="Arabinanase/levansucrase/invertase"/>
    <property type="match status" value="1"/>
</dbReference>
<organism evidence="2 3">
    <name type="scientific">Polychaeton citri CBS 116435</name>
    <dbReference type="NCBI Taxonomy" id="1314669"/>
    <lineage>
        <taxon>Eukaryota</taxon>
        <taxon>Fungi</taxon>
        <taxon>Dikarya</taxon>
        <taxon>Ascomycota</taxon>
        <taxon>Pezizomycotina</taxon>
        <taxon>Dothideomycetes</taxon>
        <taxon>Dothideomycetidae</taxon>
        <taxon>Capnodiales</taxon>
        <taxon>Capnodiaceae</taxon>
        <taxon>Polychaeton</taxon>
    </lineage>
</organism>
<feature type="chain" id="PRO_5040275737" evidence="1">
    <location>
        <begin position="20"/>
        <end position="571"/>
    </location>
</feature>
<sequence>MSDALLIACVLRLFTLVSADLGLTGQLFQVSGESGVNNIKLSWGPVASSSYHVKRGTSSGSYKQIANVTGDTYDDYGLDVGTTYYYMIATPDAQSNEVSATPFAPKGDYETYDNTKSSDLVIKSKIQDPDGLYYRYIYNEANGEFAITRETSQDGYTFTGNATVLNSTTVCAAINASCHLERTAFAQHPTTGSVVMWAHLENTENYNLAQVAAAHAPSPGEPFTFDGTYRPLGHDSRDLTFFADDASTNYTAYILSSTNTNTDMNIYRLTQNWTYVESLAATVLQAQYREAPAMIKRPDTGLYYLFTSRASGWYPSTPNYVYSSSISEGWSEPIVIGNVATFATQSGGINLLGSDANSTTQYEMQSDRWSGNWEPSAPPDRQLFLPISFSTASGSNTAAAHHHFYRQVAYSDADTLPADQRAYGIQTGRLLSLGKPASTSPSEGSSNITLINDGTEDNQAEYFAPASVPFTLEFDLCGDHTISAVDVTVRMVQGSETYYQYNITGSEVESGEFTLLADEKNNTDVGFVSSAVSDGGKYRYVRVTIDKVINTHNGNEADGFAGVHEISIYGS</sequence>
<dbReference type="AlphaFoldDB" id="A0A9P4Q2R0"/>
<dbReference type="InterPro" id="IPR008979">
    <property type="entry name" value="Galactose-bd-like_sf"/>
</dbReference>
<dbReference type="Proteomes" id="UP000799441">
    <property type="component" value="Unassembled WGS sequence"/>
</dbReference>
<keyword evidence="3" id="KW-1185">Reference proteome</keyword>
<protein>
    <submittedName>
        <fullName evidence="2">Carbohydrate-binding module family 32 protein</fullName>
    </submittedName>
</protein>